<evidence type="ECO:0000313" key="2">
    <source>
        <dbReference type="Proteomes" id="UP000494165"/>
    </source>
</evidence>
<protein>
    <submittedName>
        <fullName evidence="1">Uncharacterized protein</fullName>
    </submittedName>
</protein>
<dbReference type="Proteomes" id="UP000494165">
    <property type="component" value="Unassembled WGS sequence"/>
</dbReference>
<gene>
    <name evidence="1" type="ORF">CLODIP_2_CD10988</name>
</gene>
<name>A0A8S1CHU3_9INSE</name>
<comment type="caution">
    <text evidence="1">The sequence shown here is derived from an EMBL/GenBank/DDBJ whole genome shotgun (WGS) entry which is preliminary data.</text>
</comment>
<organism evidence="1 2">
    <name type="scientific">Cloeon dipterum</name>
    <dbReference type="NCBI Taxonomy" id="197152"/>
    <lineage>
        <taxon>Eukaryota</taxon>
        <taxon>Metazoa</taxon>
        <taxon>Ecdysozoa</taxon>
        <taxon>Arthropoda</taxon>
        <taxon>Hexapoda</taxon>
        <taxon>Insecta</taxon>
        <taxon>Pterygota</taxon>
        <taxon>Palaeoptera</taxon>
        <taxon>Ephemeroptera</taxon>
        <taxon>Pisciforma</taxon>
        <taxon>Baetidae</taxon>
        <taxon>Cloeon</taxon>
    </lineage>
</organism>
<accession>A0A8S1CHU3</accession>
<keyword evidence="2" id="KW-1185">Reference proteome</keyword>
<sequence>MQHPVHPPGWLLPAWYPLHKVVAVPAQTHIAIPTGPPPGLHAAAAAAAAAAGVHHPALHHMVHHPHHHPHHPALQQNHAVGHVGPLAVLRGFVAANGALRQPTKQVSSLFTVNRCHSQDMPVTAVSGGDKNERARVFFCRSRPAAANKVGKQNKNGCRRMRAADSQTP</sequence>
<reference evidence="1 2" key="1">
    <citation type="submission" date="2020-04" db="EMBL/GenBank/DDBJ databases">
        <authorList>
            <person name="Alioto T."/>
            <person name="Alioto T."/>
            <person name="Gomez Garrido J."/>
        </authorList>
    </citation>
    <scope>NUCLEOTIDE SEQUENCE [LARGE SCALE GENOMIC DNA]</scope>
</reference>
<proteinExistence type="predicted"/>
<evidence type="ECO:0000313" key="1">
    <source>
        <dbReference type="EMBL" id="CAB3368909.1"/>
    </source>
</evidence>
<dbReference type="EMBL" id="CADEPI010000041">
    <property type="protein sequence ID" value="CAB3368909.1"/>
    <property type="molecule type" value="Genomic_DNA"/>
</dbReference>
<dbReference type="AlphaFoldDB" id="A0A8S1CHU3"/>